<dbReference type="Proteomes" id="UP000247612">
    <property type="component" value="Unassembled WGS sequence"/>
</dbReference>
<comment type="caution">
    <text evidence="2">The sequence shown here is derived from an EMBL/GenBank/DDBJ whole genome shotgun (WGS) entry which is preliminary data.</text>
</comment>
<dbReference type="STRING" id="1034346.GCA_000313565_02157"/>
<gene>
    <name evidence="2" type="ORF">DES51_10320</name>
</gene>
<dbReference type="OrthoDB" id="9808614at2"/>
<dbReference type="Pfam" id="PF04397">
    <property type="entry name" value="LytTR"/>
    <property type="match status" value="1"/>
</dbReference>
<dbReference type="AlphaFoldDB" id="A0A318KRR3"/>
<evidence type="ECO:0000259" key="1">
    <source>
        <dbReference type="PROSITE" id="PS50930"/>
    </source>
</evidence>
<dbReference type="PROSITE" id="PS50930">
    <property type="entry name" value="HTH_LYTTR"/>
    <property type="match status" value="1"/>
</dbReference>
<dbReference type="SMART" id="SM00850">
    <property type="entry name" value="LytTR"/>
    <property type="match status" value="1"/>
</dbReference>
<accession>A0A318KRR3</accession>
<proteinExistence type="predicted"/>
<dbReference type="InterPro" id="IPR007492">
    <property type="entry name" value="LytTR_DNA-bd_dom"/>
</dbReference>
<feature type="domain" description="HTH LytTR-type" evidence="1">
    <location>
        <begin position="46"/>
        <end position="145"/>
    </location>
</feature>
<sequence length="145" mass="16957">MKIKIEHGDYEENEILLRCREVDSEIMRIIAFLNLQTQKLSGWKNKEEITMLEFKDVYYAEALEDKTFLYTSKDVYQTALNLAEIEGRYESLGFLRISKSVVVNLYSIHSLKSALAGRIEIILKNQEKLIVSRHYAPLLRERIGL</sequence>
<reference evidence="2 3" key="1">
    <citation type="submission" date="2018-05" db="EMBL/GenBank/DDBJ databases">
        <title>Genomic Encyclopedia of Type Strains, Phase IV (KMG-IV): sequencing the most valuable type-strain genomes for metagenomic binning, comparative biology and taxonomic classification.</title>
        <authorList>
            <person name="Goeker M."/>
        </authorList>
    </citation>
    <scope>NUCLEOTIDE SEQUENCE [LARGE SCALE GENOMIC DNA]</scope>
    <source>
        <strain evidence="2 3">JC118</strain>
    </source>
</reference>
<dbReference type="PANTHER" id="PTHR37299:SF1">
    <property type="entry name" value="STAGE 0 SPORULATION PROTEIN A HOMOLOG"/>
    <property type="match status" value="1"/>
</dbReference>
<dbReference type="GO" id="GO:0000156">
    <property type="term" value="F:phosphorelay response regulator activity"/>
    <property type="evidence" value="ECO:0007669"/>
    <property type="project" value="InterPro"/>
</dbReference>
<dbReference type="InterPro" id="IPR046947">
    <property type="entry name" value="LytR-like"/>
</dbReference>
<dbReference type="RefSeq" id="WP_022938459.1">
    <property type="nucleotide sequence ID" value="NZ_CABKRQ010000005.1"/>
</dbReference>
<evidence type="ECO:0000313" key="3">
    <source>
        <dbReference type="Proteomes" id="UP000247612"/>
    </source>
</evidence>
<name>A0A318KRR3_9FIRM</name>
<dbReference type="EMBL" id="QJKH01000003">
    <property type="protein sequence ID" value="PXX80429.1"/>
    <property type="molecule type" value="Genomic_DNA"/>
</dbReference>
<keyword evidence="3" id="KW-1185">Reference proteome</keyword>
<dbReference type="GO" id="GO:0003677">
    <property type="term" value="F:DNA binding"/>
    <property type="evidence" value="ECO:0007669"/>
    <property type="project" value="InterPro"/>
</dbReference>
<dbReference type="PANTHER" id="PTHR37299">
    <property type="entry name" value="TRANSCRIPTIONAL REGULATOR-RELATED"/>
    <property type="match status" value="1"/>
</dbReference>
<evidence type="ECO:0000313" key="2">
    <source>
        <dbReference type="EMBL" id="PXX80429.1"/>
    </source>
</evidence>
<dbReference type="Gene3D" id="2.40.50.1020">
    <property type="entry name" value="LytTr DNA-binding domain"/>
    <property type="match status" value="1"/>
</dbReference>
<protein>
    <submittedName>
        <fullName evidence="2">LytTR family transcriptional regulator</fullName>
    </submittedName>
</protein>
<organism evidence="2 3">
    <name type="scientific">Dielma fastidiosa</name>
    <dbReference type="NCBI Taxonomy" id="1034346"/>
    <lineage>
        <taxon>Bacteria</taxon>
        <taxon>Bacillati</taxon>
        <taxon>Bacillota</taxon>
        <taxon>Erysipelotrichia</taxon>
        <taxon>Erysipelotrichales</taxon>
        <taxon>Erysipelotrichaceae</taxon>
        <taxon>Dielma</taxon>
    </lineage>
</organism>